<evidence type="ECO:0000259" key="16">
    <source>
        <dbReference type="Pfam" id="PF07715"/>
    </source>
</evidence>
<keyword evidence="6" id="KW-0408">Iron</keyword>
<evidence type="ECO:0000256" key="1">
    <source>
        <dbReference type="ARBA" id="ARBA00004571"/>
    </source>
</evidence>
<evidence type="ECO:0000256" key="14">
    <source>
        <dbReference type="SAM" id="SignalP"/>
    </source>
</evidence>
<proteinExistence type="inferred from homology"/>
<feature type="chain" id="PRO_5046200493" evidence="14">
    <location>
        <begin position="24"/>
        <end position="786"/>
    </location>
</feature>
<keyword evidence="8 12" id="KW-0798">TonB box</keyword>
<evidence type="ECO:0000256" key="12">
    <source>
        <dbReference type="RuleBase" id="RU003357"/>
    </source>
</evidence>
<feature type="domain" description="TonB-dependent receptor plug" evidence="16">
    <location>
        <begin position="51"/>
        <end position="156"/>
    </location>
</feature>
<organism evidence="17 18">
    <name type="scientific">Zhongshania arctica</name>
    <dbReference type="NCBI Taxonomy" id="3238302"/>
    <lineage>
        <taxon>Bacteria</taxon>
        <taxon>Pseudomonadati</taxon>
        <taxon>Pseudomonadota</taxon>
        <taxon>Gammaproteobacteria</taxon>
        <taxon>Cellvibrionales</taxon>
        <taxon>Spongiibacteraceae</taxon>
        <taxon>Zhongshania</taxon>
    </lineage>
</organism>
<keyword evidence="7" id="KW-0406">Ion transport</keyword>
<protein>
    <submittedName>
        <fullName evidence="17">TonB-dependent receptor</fullName>
    </submittedName>
</protein>
<feature type="region of interest" description="Disordered" evidence="13">
    <location>
        <begin position="207"/>
        <end position="228"/>
    </location>
</feature>
<evidence type="ECO:0000256" key="5">
    <source>
        <dbReference type="ARBA" id="ARBA00022692"/>
    </source>
</evidence>
<keyword evidence="3 11" id="KW-1134">Transmembrane beta strand</keyword>
<sequence length="786" mass="85566">MRINKCAAVTVGVVLIHSTLALAQSGVSQTDSQSSRLEEVVVTAQKRSENIRDVPISITVMSEQFLDEQGITDVNELSQLAPNLVITASPSFGAVTMRGLGSGNNKGFERSVSLAIDGIYYGRQDYLLEALADVKQVEVLRGPQGTLFGKNAIAGALNITTGQATDEFTGKLAVQGGDLNRERARFALAGPLIDGILNFRVSHDQDKKDGSVRNSVFDLDPADNPHRQNVDEFETARDIRISRLKLHAPNWVEGLDINFSATRAKVYGNGLGLQLIKAEDYTLDVFGRYDPQIEADNSDHQGSINQREDTNRIGNSYSLQFDYNLGDYLLTAIIGHSFFNRDQMFDADMGPIDAISLDIDDYYAQSSAEFRVASPQGEWLEWVAGAYLFDADIIGNSRLFLNTSKALEIVEAARTGGVSPVGRLANLLGLNNAAAASQNNDRFFDQNTRSLALFGQATWNVTDKLALIAGLRVSKERKVAQGILAHPDALSDIMFNIFLGEEGYDERGDRTEDDVSPKLSVRYNLSDEITFYGTYATAFKAGGYNEQAVTKDNFTFEPEQASTLETGVKTRFYDGAATLNIGLFYTEFDDLQVSLFDGINFSVGNAATATSYGAELDGQLIPNSWLVLGASIAYLHARYDEYPAAQCPFTTESESGDVCDLSGRELSRAPEWEVSFAPLVSLSRMIPLLGESIPVDIGVGITMTYRSHLYTTVDLDPVASMSGHTEVGGGLKLAGLDGDWEFTVSVKNATDKTILLGGNDVPIQPGSHAGVMAPGRRVFAEFTYHL</sequence>
<keyword evidence="10 11" id="KW-0998">Cell outer membrane</keyword>
<accession>A0ABV3TYG4</accession>
<evidence type="ECO:0000313" key="17">
    <source>
        <dbReference type="EMBL" id="MEX1666617.1"/>
    </source>
</evidence>
<dbReference type="Gene3D" id="2.40.170.20">
    <property type="entry name" value="TonB-dependent receptor, beta-barrel domain"/>
    <property type="match status" value="1"/>
</dbReference>
<dbReference type="InterPro" id="IPR039426">
    <property type="entry name" value="TonB-dep_rcpt-like"/>
</dbReference>
<dbReference type="RefSeq" id="WP_368376691.1">
    <property type="nucleotide sequence ID" value="NZ_JBFRYB010000001.1"/>
</dbReference>
<keyword evidence="2 11" id="KW-0813">Transport</keyword>
<evidence type="ECO:0000259" key="15">
    <source>
        <dbReference type="Pfam" id="PF00593"/>
    </source>
</evidence>
<comment type="caution">
    <text evidence="17">The sequence shown here is derived from an EMBL/GenBank/DDBJ whole genome shotgun (WGS) entry which is preliminary data.</text>
</comment>
<comment type="similarity">
    <text evidence="11 12">Belongs to the TonB-dependent receptor family.</text>
</comment>
<evidence type="ECO:0000256" key="10">
    <source>
        <dbReference type="ARBA" id="ARBA00023237"/>
    </source>
</evidence>
<dbReference type="InterPro" id="IPR000531">
    <property type="entry name" value="Beta-barrel_TonB"/>
</dbReference>
<comment type="subcellular location">
    <subcellularLocation>
        <location evidence="1 11">Cell outer membrane</location>
        <topology evidence="1 11">Multi-pass membrane protein</topology>
    </subcellularLocation>
</comment>
<dbReference type="SUPFAM" id="SSF56935">
    <property type="entry name" value="Porins"/>
    <property type="match status" value="1"/>
</dbReference>
<name>A0ABV3TYG4_9GAMM</name>
<keyword evidence="5 11" id="KW-0812">Transmembrane</keyword>
<evidence type="ECO:0000313" key="18">
    <source>
        <dbReference type="Proteomes" id="UP001557484"/>
    </source>
</evidence>
<feature type="domain" description="TonB-dependent receptor-like beta-barrel" evidence="15">
    <location>
        <begin position="296"/>
        <end position="677"/>
    </location>
</feature>
<evidence type="ECO:0000256" key="7">
    <source>
        <dbReference type="ARBA" id="ARBA00023065"/>
    </source>
</evidence>
<keyword evidence="18" id="KW-1185">Reference proteome</keyword>
<dbReference type="Pfam" id="PF00593">
    <property type="entry name" value="TonB_dep_Rec_b-barrel"/>
    <property type="match status" value="1"/>
</dbReference>
<reference evidence="17 18" key="1">
    <citation type="journal article" date="2011" name="Int. J. Syst. Evol. Microbiol.">
        <title>Zhongshania antarctica gen. nov., sp. nov. and Zhongshania guokunii sp. nov., gammaproteobacteria respectively isolated from coastal attached (fast) ice and surface seawater of the Antarctic.</title>
        <authorList>
            <person name="Li H.J."/>
            <person name="Zhang X.Y."/>
            <person name="Chen C.X."/>
            <person name="Zhang Y.J."/>
            <person name="Gao Z.M."/>
            <person name="Yu Y."/>
            <person name="Chen X.L."/>
            <person name="Chen B."/>
            <person name="Zhang Y.Z."/>
        </authorList>
    </citation>
    <scope>NUCLEOTIDE SEQUENCE [LARGE SCALE GENOMIC DNA]</scope>
    <source>
        <strain evidence="17 18">R06B22</strain>
    </source>
</reference>
<evidence type="ECO:0000256" key="3">
    <source>
        <dbReference type="ARBA" id="ARBA00022452"/>
    </source>
</evidence>
<dbReference type="Pfam" id="PF07715">
    <property type="entry name" value="Plug"/>
    <property type="match status" value="1"/>
</dbReference>
<dbReference type="InterPro" id="IPR012910">
    <property type="entry name" value="Plug_dom"/>
</dbReference>
<evidence type="ECO:0000256" key="11">
    <source>
        <dbReference type="PROSITE-ProRule" id="PRU01360"/>
    </source>
</evidence>
<dbReference type="PANTHER" id="PTHR32552:SF81">
    <property type="entry name" value="TONB-DEPENDENT OUTER MEMBRANE RECEPTOR"/>
    <property type="match status" value="1"/>
</dbReference>
<dbReference type="EMBL" id="JBFRYB010000001">
    <property type="protein sequence ID" value="MEX1666617.1"/>
    <property type="molecule type" value="Genomic_DNA"/>
</dbReference>
<keyword evidence="14" id="KW-0732">Signal</keyword>
<keyword evidence="4" id="KW-0410">Iron transport</keyword>
<dbReference type="Proteomes" id="UP001557484">
    <property type="component" value="Unassembled WGS sequence"/>
</dbReference>
<dbReference type="PROSITE" id="PS52016">
    <property type="entry name" value="TONB_DEPENDENT_REC_3"/>
    <property type="match status" value="1"/>
</dbReference>
<keyword evidence="9 11" id="KW-0472">Membrane</keyword>
<evidence type="ECO:0000256" key="9">
    <source>
        <dbReference type="ARBA" id="ARBA00023136"/>
    </source>
</evidence>
<dbReference type="PANTHER" id="PTHR32552">
    <property type="entry name" value="FERRICHROME IRON RECEPTOR-RELATED"/>
    <property type="match status" value="1"/>
</dbReference>
<evidence type="ECO:0000256" key="6">
    <source>
        <dbReference type="ARBA" id="ARBA00023004"/>
    </source>
</evidence>
<evidence type="ECO:0000256" key="8">
    <source>
        <dbReference type="ARBA" id="ARBA00023077"/>
    </source>
</evidence>
<feature type="signal peptide" evidence="14">
    <location>
        <begin position="1"/>
        <end position="23"/>
    </location>
</feature>
<dbReference type="InterPro" id="IPR036942">
    <property type="entry name" value="Beta-barrel_TonB_sf"/>
</dbReference>
<evidence type="ECO:0000256" key="2">
    <source>
        <dbReference type="ARBA" id="ARBA00022448"/>
    </source>
</evidence>
<keyword evidence="17" id="KW-0675">Receptor</keyword>
<gene>
    <name evidence="17" type="ORF">AB4875_14070</name>
</gene>
<evidence type="ECO:0000256" key="13">
    <source>
        <dbReference type="SAM" id="MobiDB-lite"/>
    </source>
</evidence>
<evidence type="ECO:0000256" key="4">
    <source>
        <dbReference type="ARBA" id="ARBA00022496"/>
    </source>
</evidence>